<evidence type="ECO:0000256" key="1">
    <source>
        <dbReference type="ARBA" id="ARBA00022448"/>
    </source>
</evidence>
<dbReference type="InterPro" id="IPR009051">
    <property type="entry name" value="Helical_ferredxn"/>
</dbReference>
<dbReference type="InterPro" id="IPR017896">
    <property type="entry name" value="4Fe4S_Fe-S-bd"/>
</dbReference>
<feature type="transmembrane region" description="Helical" evidence="7">
    <location>
        <begin position="20"/>
        <end position="40"/>
    </location>
</feature>
<evidence type="ECO:0000256" key="5">
    <source>
        <dbReference type="ARBA" id="ARBA00023004"/>
    </source>
</evidence>
<dbReference type="InterPro" id="IPR017900">
    <property type="entry name" value="4Fe4S_Fe_S_CS"/>
</dbReference>
<keyword evidence="7" id="KW-0472">Membrane</keyword>
<dbReference type="Pfam" id="PF12801">
    <property type="entry name" value="Fer4_5"/>
    <property type="match status" value="1"/>
</dbReference>
<dbReference type="InterPro" id="IPR014116">
    <property type="entry name" value="Cyt_c_oxidase_cbb3_FixG"/>
</dbReference>
<evidence type="ECO:0000256" key="4">
    <source>
        <dbReference type="ARBA" id="ARBA00022982"/>
    </source>
</evidence>
<evidence type="ECO:0000313" key="9">
    <source>
        <dbReference type="EMBL" id="AVQ00004.1"/>
    </source>
</evidence>
<evidence type="ECO:0000256" key="6">
    <source>
        <dbReference type="ARBA" id="ARBA00023014"/>
    </source>
</evidence>
<evidence type="ECO:0000313" key="10">
    <source>
        <dbReference type="Proteomes" id="UP000241074"/>
    </source>
</evidence>
<dbReference type="EMBL" id="CP027860">
    <property type="protein sequence ID" value="AVQ00004.1"/>
    <property type="molecule type" value="Genomic_DNA"/>
</dbReference>
<dbReference type="InterPro" id="IPR013783">
    <property type="entry name" value="Ig-like_fold"/>
</dbReference>
<dbReference type="SUPFAM" id="SSF54862">
    <property type="entry name" value="4Fe-4S ferredoxins"/>
    <property type="match status" value="1"/>
</dbReference>
<keyword evidence="1" id="KW-0813">Transport</keyword>
<evidence type="ECO:0000256" key="3">
    <source>
        <dbReference type="ARBA" id="ARBA00022723"/>
    </source>
</evidence>
<evidence type="ECO:0000256" key="2">
    <source>
        <dbReference type="ARBA" id="ARBA00022485"/>
    </source>
</evidence>
<keyword evidence="10" id="KW-1185">Reference proteome</keyword>
<dbReference type="NCBIfam" id="TIGR02745">
    <property type="entry name" value="ccoG_rdxA_fixG"/>
    <property type="match status" value="1"/>
</dbReference>
<dbReference type="PROSITE" id="PS00198">
    <property type="entry name" value="4FE4S_FER_1"/>
    <property type="match status" value="1"/>
</dbReference>
<dbReference type="GO" id="GO:0046872">
    <property type="term" value="F:metal ion binding"/>
    <property type="evidence" value="ECO:0007669"/>
    <property type="project" value="UniProtKB-KW"/>
</dbReference>
<feature type="transmembrane region" description="Helical" evidence="7">
    <location>
        <begin position="141"/>
        <end position="158"/>
    </location>
</feature>
<reference evidence="9 10" key="2">
    <citation type="submission" date="2018-03" db="EMBL/GenBank/DDBJ databases">
        <authorList>
            <person name="Keele B.F."/>
        </authorList>
    </citation>
    <scope>NUCLEOTIDE SEQUENCE [LARGE SCALE GENOMIC DNA]</scope>
    <source>
        <strain evidence="9 10">D13</strain>
    </source>
</reference>
<dbReference type="Pfam" id="PF11614">
    <property type="entry name" value="FixG_C"/>
    <property type="match status" value="1"/>
</dbReference>
<dbReference type="OrthoDB" id="9811700at2"/>
<proteinExistence type="predicted"/>
<dbReference type="PANTHER" id="PTHR30176:SF3">
    <property type="entry name" value="FERREDOXIN-TYPE PROTEIN NAPH"/>
    <property type="match status" value="1"/>
</dbReference>
<keyword evidence="2" id="KW-0004">4Fe-4S</keyword>
<dbReference type="Proteomes" id="UP000241074">
    <property type="component" value="Chromosome"/>
</dbReference>
<accession>A0A2P1PYU2</accession>
<dbReference type="Pfam" id="PF13746">
    <property type="entry name" value="Fer4_18"/>
    <property type="match status" value="1"/>
</dbReference>
<feature type="transmembrane region" description="Helical" evidence="7">
    <location>
        <begin position="178"/>
        <end position="195"/>
    </location>
</feature>
<dbReference type="AlphaFoldDB" id="A0A2P1PYU2"/>
<dbReference type="KEGG" id="xba:C7S18_05075"/>
<dbReference type="Gene3D" id="1.10.1060.10">
    <property type="entry name" value="Alpha-helical ferredoxin"/>
    <property type="match status" value="1"/>
</dbReference>
<keyword evidence="5" id="KW-0408">Iron</keyword>
<dbReference type="InterPro" id="IPR051684">
    <property type="entry name" value="Electron_Trans/Redox"/>
</dbReference>
<keyword evidence="6" id="KW-0411">Iron-sulfur</keyword>
<feature type="domain" description="4Fe-4S ferredoxin-type" evidence="8">
    <location>
        <begin position="238"/>
        <end position="267"/>
    </location>
</feature>
<dbReference type="GO" id="GO:0005886">
    <property type="term" value="C:plasma membrane"/>
    <property type="evidence" value="ECO:0007669"/>
    <property type="project" value="TreeGrafter"/>
</dbReference>
<feature type="transmembrane region" description="Helical" evidence="7">
    <location>
        <begin position="67"/>
        <end position="88"/>
    </location>
</feature>
<dbReference type="PANTHER" id="PTHR30176">
    <property type="entry name" value="FERREDOXIN-TYPE PROTEIN NAPH"/>
    <property type="match status" value="1"/>
</dbReference>
<keyword evidence="4" id="KW-0249">Electron transport</keyword>
<keyword evidence="7" id="KW-0812">Transmembrane</keyword>
<keyword evidence="7" id="KW-1133">Transmembrane helix</keyword>
<feature type="transmembrane region" description="Helical" evidence="7">
    <location>
        <begin position="316"/>
        <end position="336"/>
    </location>
</feature>
<evidence type="ECO:0000259" key="8">
    <source>
        <dbReference type="PROSITE" id="PS51379"/>
    </source>
</evidence>
<reference evidence="9 10" key="1">
    <citation type="submission" date="2018-03" db="EMBL/GenBank/DDBJ databases">
        <title>Ahniella affigens gen. nov., sp. nov., a gammaproteobacterium isolated from sandy soil near a stream.</title>
        <authorList>
            <person name="Ko Y."/>
            <person name="Kim J.-H."/>
        </authorList>
    </citation>
    <scope>NUCLEOTIDE SEQUENCE [LARGE SCALE GENOMIC DNA]</scope>
    <source>
        <strain evidence="9 10">D13</strain>
    </source>
</reference>
<dbReference type="InterPro" id="IPR032879">
    <property type="entry name" value="FixG_C"/>
</dbReference>
<dbReference type="GO" id="GO:0051539">
    <property type="term" value="F:4 iron, 4 sulfur cluster binding"/>
    <property type="evidence" value="ECO:0007669"/>
    <property type="project" value="UniProtKB-KW"/>
</dbReference>
<evidence type="ECO:0000256" key="7">
    <source>
        <dbReference type="SAM" id="Phobius"/>
    </source>
</evidence>
<name>A0A2P1PYU2_9GAMM</name>
<keyword evidence="3" id="KW-0479">Metal-binding</keyword>
<sequence>MYVSERKIYPRDVDGTFQRLRRWAVFVLLGLYYGVAWFNWDGRQAVLWDLPARKFYVFGLSFWPQDFIFLALLLIIAGLSLFFFTALAGRLWCGYACPQTVWTETFLWIEHWLEGDRPQRMKLDAGPWNANKIKRKGGKHLLWIVFALWTGFTFVGYFTPIRELAGRFWPFEWSSWETFWVLFYSFATWGNAGFMREQVCKYMCPYARFQSAMFDRDTLIIAYDEKRGEDRGARKRGTDYKAKGLGDCIDCTICVQVCPTGIDIRDGLQYECIACGSCIDACDEVMDRMGYPRGLVRYTTQHQLEDKQTHVFRWRIVVYAILLLAITVGLGLSIAWRKPVIMDVIRDRNALYRETYEHQIQNGYMLRIINKTESAQRFELELVGPPSLTFARHPGVIELPPEEVRTVGVMLSAPASDVKGKVDIEFVLKSEGSDFSLTESSRFFAPE</sequence>
<gene>
    <name evidence="9" type="primary">ccoG</name>
    <name evidence="9" type="ORF">C7S18_05075</name>
</gene>
<protein>
    <submittedName>
        <fullName evidence="9">Cytochrome c oxidase accessory protein CcoG</fullName>
    </submittedName>
</protein>
<dbReference type="PROSITE" id="PS51379">
    <property type="entry name" value="4FE4S_FER_2"/>
    <property type="match status" value="1"/>
</dbReference>
<dbReference type="Gene3D" id="2.60.40.10">
    <property type="entry name" value="Immunoglobulins"/>
    <property type="match status" value="1"/>
</dbReference>
<organism evidence="9 10">
    <name type="scientific">Ahniella affigens</name>
    <dbReference type="NCBI Taxonomy" id="2021234"/>
    <lineage>
        <taxon>Bacteria</taxon>
        <taxon>Pseudomonadati</taxon>
        <taxon>Pseudomonadota</taxon>
        <taxon>Gammaproteobacteria</taxon>
        <taxon>Lysobacterales</taxon>
        <taxon>Rhodanobacteraceae</taxon>
        <taxon>Ahniella</taxon>
    </lineage>
</organism>